<evidence type="ECO:0000259" key="7">
    <source>
        <dbReference type="Pfam" id="PF02558"/>
    </source>
</evidence>
<gene>
    <name evidence="9" type="ORF">H4W29_005216</name>
</gene>
<keyword evidence="10" id="KW-1185">Reference proteome</keyword>
<dbReference type="InterPro" id="IPR008927">
    <property type="entry name" value="6-PGluconate_DH-like_C_sf"/>
</dbReference>
<dbReference type="InterPro" id="IPR013332">
    <property type="entry name" value="KPR_N"/>
</dbReference>
<comment type="caution">
    <text evidence="9">The sequence shown here is derived from an EMBL/GenBank/DDBJ whole genome shotgun (WGS) entry which is preliminary data.</text>
</comment>
<accession>A0ABR9IXN7</accession>
<dbReference type="Pfam" id="PF02558">
    <property type="entry name" value="ApbA"/>
    <property type="match status" value="1"/>
</dbReference>
<dbReference type="PANTHER" id="PTHR21708:SF45">
    <property type="entry name" value="2-DEHYDROPANTOATE 2-REDUCTASE"/>
    <property type="match status" value="1"/>
</dbReference>
<dbReference type="InterPro" id="IPR036291">
    <property type="entry name" value="NAD(P)-bd_dom_sf"/>
</dbReference>
<dbReference type="Gene3D" id="1.10.1040.10">
    <property type="entry name" value="N-(1-d-carboxylethyl)-l-norvaline Dehydrogenase, domain 2"/>
    <property type="match status" value="1"/>
</dbReference>
<feature type="domain" description="Ketopantoate reductase N-terminal" evidence="7">
    <location>
        <begin position="14"/>
        <end position="180"/>
    </location>
</feature>
<dbReference type="InterPro" id="IPR013752">
    <property type="entry name" value="KPA_reductase"/>
</dbReference>
<dbReference type="InterPro" id="IPR013328">
    <property type="entry name" value="6PGD_dom2"/>
</dbReference>
<evidence type="ECO:0000256" key="2">
    <source>
        <dbReference type="ARBA" id="ARBA00013014"/>
    </source>
</evidence>
<keyword evidence="9" id="KW-0560">Oxidoreductase</keyword>
<keyword evidence="4" id="KW-0566">Pantothenate biosynthesis</keyword>
<organism evidence="9 10">
    <name type="scientific">Rhizobium viscosum</name>
    <name type="common">Arthrobacter viscosus</name>
    <dbReference type="NCBI Taxonomy" id="1673"/>
    <lineage>
        <taxon>Bacteria</taxon>
        <taxon>Pseudomonadati</taxon>
        <taxon>Pseudomonadota</taxon>
        <taxon>Alphaproteobacteria</taxon>
        <taxon>Hyphomicrobiales</taxon>
        <taxon>Rhizobiaceae</taxon>
        <taxon>Rhizobium/Agrobacterium group</taxon>
        <taxon>Rhizobium</taxon>
    </lineage>
</organism>
<dbReference type="SUPFAM" id="SSF48179">
    <property type="entry name" value="6-phosphogluconate dehydrogenase C-terminal domain-like"/>
    <property type="match status" value="1"/>
</dbReference>
<dbReference type="InterPro" id="IPR051402">
    <property type="entry name" value="KPR-Related"/>
</dbReference>
<dbReference type="NCBIfam" id="NF005089">
    <property type="entry name" value="PRK06522.1-4"/>
    <property type="match status" value="1"/>
</dbReference>
<dbReference type="SUPFAM" id="SSF51735">
    <property type="entry name" value="NAD(P)-binding Rossmann-fold domains"/>
    <property type="match status" value="1"/>
</dbReference>
<dbReference type="EC" id="1.1.1.169" evidence="2"/>
<evidence type="ECO:0000256" key="3">
    <source>
        <dbReference type="ARBA" id="ARBA00019465"/>
    </source>
</evidence>
<evidence type="ECO:0000313" key="10">
    <source>
        <dbReference type="Proteomes" id="UP000620262"/>
    </source>
</evidence>
<evidence type="ECO:0000256" key="4">
    <source>
        <dbReference type="ARBA" id="ARBA00022655"/>
    </source>
</evidence>
<evidence type="ECO:0000256" key="1">
    <source>
        <dbReference type="ARBA" id="ARBA00004994"/>
    </source>
</evidence>
<dbReference type="Pfam" id="PF08546">
    <property type="entry name" value="ApbA_C"/>
    <property type="match status" value="1"/>
</dbReference>
<dbReference type="Gene3D" id="3.40.50.720">
    <property type="entry name" value="NAD(P)-binding Rossmann-like Domain"/>
    <property type="match status" value="1"/>
</dbReference>
<dbReference type="Proteomes" id="UP000620262">
    <property type="component" value="Unassembled WGS sequence"/>
</dbReference>
<feature type="domain" description="Ketopantoate reductase C-terminal" evidence="8">
    <location>
        <begin position="207"/>
        <end position="326"/>
    </location>
</feature>
<dbReference type="GO" id="GO:0008677">
    <property type="term" value="F:2-dehydropantoate 2-reductase activity"/>
    <property type="evidence" value="ECO:0007669"/>
    <property type="project" value="UniProtKB-EC"/>
</dbReference>
<evidence type="ECO:0000259" key="8">
    <source>
        <dbReference type="Pfam" id="PF08546"/>
    </source>
</evidence>
<comment type="catalytic activity">
    <reaction evidence="6">
        <text>(R)-pantoate + NADP(+) = 2-dehydropantoate + NADPH + H(+)</text>
        <dbReference type="Rhea" id="RHEA:16233"/>
        <dbReference type="ChEBI" id="CHEBI:11561"/>
        <dbReference type="ChEBI" id="CHEBI:15378"/>
        <dbReference type="ChEBI" id="CHEBI:15980"/>
        <dbReference type="ChEBI" id="CHEBI:57783"/>
        <dbReference type="ChEBI" id="CHEBI:58349"/>
        <dbReference type="EC" id="1.1.1.169"/>
    </reaction>
</comment>
<name>A0ABR9IXN7_RHIVS</name>
<dbReference type="PANTHER" id="PTHR21708">
    <property type="entry name" value="PROBABLE 2-DEHYDROPANTOATE 2-REDUCTASE"/>
    <property type="match status" value="1"/>
</dbReference>
<evidence type="ECO:0000256" key="6">
    <source>
        <dbReference type="ARBA" id="ARBA00048793"/>
    </source>
</evidence>
<protein>
    <recommendedName>
        <fullName evidence="3">2-dehydropantoate 2-reductase</fullName>
        <ecNumber evidence="2">1.1.1.169</ecNumber>
    </recommendedName>
    <alternativeName>
        <fullName evidence="5">Ketopantoate reductase</fullName>
    </alternativeName>
</protein>
<evidence type="ECO:0000313" key="9">
    <source>
        <dbReference type="EMBL" id="MBE1507971.1"/>
    </source>
</evidence>
<reference evidence="9 10" key="1">
    <citation type="submission" date="2020-10" db="EMBL/GenBank/DDBJ databases">
        <title>Sequencing the genomes of 1000 actinobacteria strains.</title>
        <authorList>
            <person name="Klenk H.-P."/>
        </authorList>
    </citation>
    <scope>NUCLEOTIDE SEQUENCE [LARGE SCALE GENOMIC DNA]</scope>
    <source>
        <strain evidence="9 10">DSM 7307</strain>
    </source>
</reference>
<sequence length="336" mass="35958">MPGFFDTAGLGLPICIAGAGAIGITVAARLSIAGFHVRLVARGGSLAAINKKGIRLLDSEGDHSARVEVGQATDFGPQRILFLCSKSHDLAELAAALQPLISAETILVPVVNGIPWWYFDGDGGDWVGQVVKSVDPDGKLKRLVPSRQIIGTTTMITAERPCPGTARTANPLQMTIGELDDRSSERIKVLASMLSAAGISVRIAPRIRDAVWTKVVRNLISNPVTAITGATLRENFGNHYLADISRQMLREVIPVIDAYGAKLEVDPDLILESGRKLGDVKTSMLQDFEKGNQLELASICDAVIELANQRGIRMPVTEAITGLAHFRDAAERSHAA</sequence>
<dbReference type="EMBL" id="JADBEC010000002">
    <property type="protein sequence ID" value="MBE1507971.1"/>
    <property type="molecule type" value="Genomic_DNA"/>
</dbReference>
<evidence type="ECO:0000256" key="5">
    <source>
        <dbReference type="ARBA" id="ARBA00032024"/>
    </source>
</evidence>
<proteinExistence type="predicted"/>
<dbReference type="RefSeq" id="WP_192731649.1">
    <property type="nucleotide sequence ID" value="NZ_BAAAVL010000002.1"/>
</dbReference>
<comment type="pathway">
    <text evidence="1">Cofactor biosynthesis; (R)-pantothenate biosynthesis; (R)-pantoate from 3-methyl-2-oxobutanoate: step 2/2.</text>
</comment>